<dbReference type="InterPro" id="IPR006085">
    <property type="entry name" value="XPG_DNA_repair_N"/>
</dbReference>
<keyword evidence="6" id="KW-0378">Hydrolase</keyword>
<dbReference type="SMART" id="SM00279">
    <property type="entry name" value="HhH2"/>
    <property type="match status" value="1"/>
</dbReference>
<keyword evidence="9" id="KW-0234">DNA repair</keyword>
<evidence type="ECO:0000256" key="1">
    <source>
        <dbReference type="ARBA" id="ARBA00001946"/>
    </source>
</evidence>
<dbReference type="GO" id="GO:0046872">
    <property type="term" value="F:metal ion binding"/>
    <property type="evidence" value="ECO:0007669"/>
    <property type="project" value="UniProtKB-KW"/>
</dbReference>
<dbReference type="GO" id="GO:0016788">
    <property type="term" value="F:hydrolase activity, acting on ester bonds"/>
    <property type="evidence" value="ECO:0007669"/>
    <property type="project" value="InterPro"/>
</dbReference>
<keyword evidence="14" id="KW-1185">Reference proteome</keyword>
<dbReference type="AlphaFoldDB" id="A0A0G4EXX1"/>
<evidence type="ECO:0000259" key="11">
    <source>
        <dbReference type="SMART" id="SM00484"/>
    </source>
</evidence>
<accession>A0A0G4EXX1</accession>
<keyword evidence="8" id="KW-0496">Mitochondrion</keyword>
<dbReference type="Pfam" id="PF00752">
    <property type="entry name" value="XPG_N"/>
    <property type="match status" value="1"/>
</dbReference>
<feature type="domain" description="XPG-I" evidence="11">
    <location>
        <begin position="206"/>
        <end position="276"/>
    </location>
</feature>
<sequence>MTIKGFHKLFDDGQSCWQNKTAKDYAGQKVAIDFSILLYQVSTVESHVPPMRTLLFKLLKILEAGIIPVIVFDGAPPRQKLRTKGGSSLSNRDADRPLAASPRLTLGAPRRSNFPSPPRPPPPPPPPPPPRAFPARTCGEDSDDDEYAIVTIGGGQTLPPADTQHIASTPPVPPGPMTSQPSPSPSPSSPRSFARESEGDIKRLLDMLGIPWVAGPGEADATCAILVQTGKCDVAASEDYDVMVFGASRLVRGLLQFSAADKKRRTSQKIARVTGGGGGGVTGVREFSLPSLLAHQQLTREQLVDVSLLMGCDYYPGVSSLGPVKASQLIRQHGSIEHLPSNIRSRLPRPRELYELRQLFLAPPNTQQLRQSSRSYHLGPLPVSSDAQQQLYSFLMGEKHVFNQRGHFESVVNRIEKLADARRQPTQLTLNSFFTPSPKPKPQPGQRSARMTIGPTPHPTAQPAAAPPAHVLPQKRGRGNRVEKPPRKAARGGDVGGAGAGGVGIVRGGRVRGGRR</sequence>
<keyword evidence="5" id="KW-0227">DNA damage</keyword>
<reference evidence="13 14" key="1">
    <citation type="submission" date="2014-11" db="EMBL/GenBank/DDBJ databases">
        <authorList>
            <person name="Zhu J."/>
            <person name="Qi W."/>
            <person name="Song R."/>
        </authorList>
    </citation>
    <scope>NUCLEOTIDE SEQUENCE [LARGE SCALE GENOMIC DNA]</scope>
</reference>
<evidence type="ECO:0000256" key="4">
    <source>
        <dbReference type="ARBA" id="ARBA00022723"/>
    </source>
</evidence>
<feature type="domain" description="XPG N-terminal" evidence="12">
    <location>
        <begin position="1"/>
        <end position="85"/>
    </location>
</feature>
<keyword evidence="2" id="KW-0597">Phosphoprotein</keyword>
<evidence type="ECO:0000256" key="8">
    <source>
        <dbReference type="ARBA" id="ARBA00023128"/>
    </source>
</evidence>
<comment type="cofactor">
    <cofactor evidence="1">
        <name>Mg(2+)</name>
        <dbReference type="ChEBI" id="CHEBI:18420"/>
    </cofactor>
</comment>
<organism evidence="13 14">
    <name type="scientific">Vitrella brassicaformis (strain CCMP3155)</name>
    <dbReference type="NCBI Taxonomy" id="1169540"/>
    <lineage>
        <taxon>Eukaryota</taxon>
        <taxon>Sar</taxon>
        <taxon>Alveolata</taxon>
        <taxon>Colpodellida</taxon>
        <taxon>Vitrellaceae</taxon>
        <taxon>Vitrella</taxon>
    </lineage>
</organism>
<dbReference type="GO" id="GO:0004518">
    <property type="term" value="F:nuclease activity"/>
    <property type="evidence" value="ECO:0007669"/>
    <property type="project" value="UniProtKB-KW"/>
</dbReference>
<dbReference type="PROSITE" id="PS00841">
    <property type="entry name" value="XPG_1"/>
    <property type="match status" value="1"/>
</dbReference>
<dbReference type="SUPFAM" id="SSF47807">
    <property type="entry name" value="5' to 3' exonuclease, C-terminal subdomain"/>
    <property type="match status" value="1"/>
</dbReference>
<dbReference type="Gene3D" id="1.10.150.20">
    <property type="entry name" value="5' to 3' exonuclease, C-terminal subdomain"/>
    <property type="match status" value="1"/>
</dbReference>
<dbReference type="PhylomeDB" id="A0A0G4EXX1"/>
<evidence type="ECO:0000256" key="2">
    <source>
        <dbReference type="ARBA" id="ARBA00022553"/>
    </source>
</evidence>
<dbReference type="EMBL" id="CDMY01000336">
    <property type="protein sequence ID" value="CEM03255.1"/>
    <property type="molecule type" value="Genomic_DNA"/>
</dbReference>
<evidence type="ECO:0000256" key="3">
    <source>
        <dbReference type="ARBA" id="ARBA00022722"/>
    </source>
</evidence>
<dbReference type="GO" id="GO:0006281">
    <property type="term" value="P:DNA repair"/>
    <property type="evidence" value="ECO:0007669"/>
    <property type="project" value="UniProtKB-KW"/>
</dbReference>
<dbReference type="InterPro" id="IPR008918">
    <property type="entry name" value="HhH2"/>
</dbReference>
<feature type="region of interest" description="Disordered" evidence="10">
    <location>
        <begin position="423"/>
        <end position="516"/>
    </location>
</feature>
<name>A0A0G4EXX1_VITBC</name>
<dbReference type="InterPro" id="IPR006086">
    <property type="entry name" value="XPG-I_dom"/>
</dbReference>
<evidence type="ECO:0000313" key="14">
    <source>
        <dbReference type="Proteomes" id="UP000041254"/>
    </source>
</evidence>
<feature type="region of interest" description="Disordered" evidence="10">
    <location>
        <begin position="77"/>
        <end position="196"/>
    </location>
</feature>
<proteinExistence type="predicted"/>
<dbReference type="PRINTS" id="PR00853">
    <property type="entry name" value="XPGRADSUPER"/>
</dbReference>
<dbReference type="VEuPathDB" id="CryptoDB:Vbra_21103"/>
<evidence type="ECO:0000256" key="7">
    <source>
        <dbReference type="ARBA" id="ARBA00022842"/>
    </source>
</evidence>
<dbReference type="InterPro" id="IPR029060">
    <property type="entry name" value="PIN-like_dom_sf"/>
</dbReference>
<dbReference type="Proteomes" id="UP000041254">
    <property type="component" value="Unassembled WGS sequence"/>
</dbReference>
<evidence type="ECO:0008006" key="15">
    <source>
        <dbReference type="Google" id="ProtNLM"/>
    </source>
</evidence>
<dbReference type="SMART" id="SM00484">
    <property type="entry name" value="XPGI"/>
    <property type="match status" value="1"/>
</dbReference>
<gene>
    <name evidence="13" type="ORF">Vbra_21103</name>
</gene>
<dbReference type="InterPro" id="IPR036279">
    <property type="entry name" value="5-3_exonuclease_C_sf"/>
</dbReference>
<dbReference type="STRING" id="1169540.A0A0G4EXX1"/>
<keyword evidence="4" id="KW-0479">Metal-binding</keyword>
<dbReference type="Pfam" id="PF00867">
    <property type="entry name" value="XPG_I"/>
    <property type="match status" value="1"/>
</dbReference>
<evidence type="ECO:0000256" key="5">
    <source>
        <dbReference type="ARBA" id="ARBA00022763"/>
    </source>
</evidence>
<dbReference type="InParanoid" id="A0A0G4EXX1"/>
<feature type="compositionally biased region" description="Pro residues" evidence="10">
    <location>
        <begin position="115"/>
        <end position="132"/>
    </location>
</feature>
<dbReference type="SUPFAM" id="SSF101447">
    <property type="entry name" value="Formin homology 2 domain (FH2 domain)"/>
    <property type="match status" value="1"/>
</dbReference>
<dbReference type="InterPro" id="IPR006084">
    <property type="entry name" value="XPG/Rad2"/>
</dbReference>
<dbReference type="SMART" id="SM00485">
    <property type="entry name" value="XPGN"/>
    <property type="match status" value="1"/>
</dbReference>
<evidence type="ECO:0000313" key="13">
    <source>
        <dbReference type="EMBL" id="CEM03255.1"/>
    </source>
</evidence>
<feature type="compositionally biased region" description="Polar residues" evidence="10">
    <location>
        <begin position="424"/>
        <end position="435"/>
    </location>
</feature>
<evidence type="ECO:0000256" key="9">
    <source>
        <dbReference type="ARBA" id="ARBA00023204"/>
    </source>
</evidence>
<feature type="compositionally biased region" description="Pro residues" evidence="10">
    <location>
        <begin position="170"/>
        <end position="188"/>
    </location>
</feature>
<evidence type="ECO:0000256" key="10">
    <source>
        <dbReference type="SAM" id="MobiDB-lite"/>
    </source>
</evidence>
<evidence type="ECO:0000256" key="6">
    <source>
        <dbReference type="ARBA" id="ARBA00022801"/>
    </source>
</evidence>
<dbReference type="SUPFAM" id="SSF88723">
    <property type="entry name" value="PIN domain-like"/>
    <property type="match status" value="1"/>
</dbReference>
<dbReference type="InterPro" id="IPR019974">
    <property type="entry name" value="XPG_CS"/>
</dbReference>
<dbReference type="OrthoDB" id="1937206at2759"/>
<dbReference type="GO" id="GO:0003677">
    <property type="term" value="F:DNA binding"/>
    <property type="evidence" value="ECO:0007669"/>
    <property type="project" value="InterPro"/>
</dbReference>
<keyword evidence="7" id="KW-0460">Magnesium</keyword>
<dbReference type="PANTHER" id="PTHR11081">
    <property type="entry name" value="FLAP ENDONUCLEASE FAMILY MEMBER"/>
    <property type="match status" value="1"/>
</dbReference>
<feature type="compositionally biased region" description="Gly residues" evidence="10">
    <location>
        <begin position="493"/>
        <end position="507"/>
    </location>
</feature>
<keyword evidence="3" id="KW-0540">Nuclease</keyword>
<feature type="compositionally biased region" description="Low complexity" evidence="10">
    <location>
        <begin position="459"/>
        <end position="469"/>
    </location>
</feature>
<evidence type="ECO:0000259" key="12">
    <source>
        <dbReference type="SMART" id="SM00485"/>
    </source>
</evidence>
<dbReference type="Gene3D" id="3.40.50.1010">
    <property type="entry name" value="5'-nuclease"/>
    <property type="match status" value="2"/>
</dbReference>
<protein>
    <recommendedName>
        <fullName evidence="15">XPG-I domain-containing protein</fullName>
    </recommendedName>
</protein>